<dbReference type="OrthoDB" id="1448832at2"/>
<protein>
    <recommendedName>
        <fullName evidence="4">DUF4270 family protein</fullName>
    </recommendedName>
</protein>
<dbReference type="RefSeq" id="WP_131909305.1">
    <property type="nucleotide sequence ID" value="NZ_SMFM01000002.1"/>
</dbReference>
<keyword evidence="3" id="KW-1185">Reference proteome</keyword>
<name>A0A4R5AXH8_9FLAO</name>
<dbReference type="AlphaFoldDB" id="A0A4R5AXH8"/>
<reference evidence="2 3" key="1">
    <citation type="submission" date="2019-03" db="EMBL/GenBank/DDBJ databases">
        <title>Flavobacterium AT-3-2 sp. nov., isolated from arctic soil.</title>
        <authorList>
            <person name="Chaudhary D.K."/>
        </authorList>
    </citation>
    <scope>NUCLEOTIDE SEQUENCE [LARGE SCALE GENOMIC DNA]</scope>
    <source>
        <strain evidence="2 3">AT-3-2</strain>
    </source>
</reference>
<evidence type="ECO:0000313" key="3">
    <source>
        <dbReference type="Proteomes" id="UP000295278"/>
    </source>
</evidence>
<gene>
    <name evidence="2" type="ORF">E0F89_08205</name>
</gene>
<dbReference type="Proteomes" id="UP000295278">
    <property type="component" value="Unassembled WGS sequence"/>
</dbReference>
<evidence type="ECO:0008006" key="4">
    <source>
        <dbReference type="Google" id="ProtNLM"/>
    </source>
</evidence>
<feature type="chain" id="PRO_5020697479" description="DUF4270 family protein" evidence="1">
    <location>
        <begin position="24"/>
        <end position="183"/>
    </location>
</feature>
<accession>A0A4R5AXH8</accession>
<feature type="signal peptide" evidence="1">
    <location>
        <begin position="1"/>
        <end position="23"/>
    </location>
</feature>
<evidence type="ECO:0000256" key="1">
    <source>
        <dbReference type="SAM" id="SignalP"/>
    </source>
</evidence>
<comment type="caution">
    <text evidence="2">The sequence shown here is derived from an EMBL/GenBank/DDBJ whole genome shotgun (WGS) entry which is preliminary data.</text>
</comment>
<evidence type="ECO:0000313" key="2">
    <source>
        <dbReference type="EMBL" id="TDD77553.1"/>
    </source>
</evidence>
<keyword evidence="1" id="KW-0732">Signal</keyword>
<dbReference type="EMBL" id="SMFM01000002">
    <property type="protein sequence ID" value="TDD77553.1"/>
    <property type="molecule type" value="Genomic_DNA"/>
</dbReference>
<dbReference type="PROSITE" id="PS51257">
    <property type="entry name" value="PROKAR_LIPOPROTEIN"/>
    <property type="match status" value="1"/>
</dbReference>
<proteinExistence type="predicted"/>
<sequence>MKRFGIKKILGSALLLLIAFSCTSDLDYDQLENIKLEPVYVGNLAYFDVLANEFVTSGVEQNVKYDAPIFDLFNDAFFRKNFKKAELFFEVDNSITRAYTVDMVFLDGNKQAVHTASFFVPAYTGVVNKVTKTEVFENSQLDLLKRTINIAFTLTMLPGPALSESSPGNIKLRAGVTAYLVIE</sequence>
<organism evidence="2 3">
    <name type="scientific">Flavobacterium caseinilyticum</name>
    <dbReference type="NCBI Taxonomy" id="2541732"/>
    <lineage>
        <taxon>Bacteria</taxon>
        <taxon>Pseudomonadati</taxon>
        <taxon>Bacteroidota</taxon>
        <taxon>Flavobacteriia</taxon>
        <taxon>Flavobacteriales</taxon>
        <taxon>Flavobacteriaceae</taxon>
        <taxon>Flavobacterium</taxon>
    </lineage>
</organism>